<keyword evidence="3" id="KW-1185">Reference proteome</keyword>
<evidence type="ECO:0000313" key="3">
    <source>
        <dbReference type="Proteomes" id="UP000053660"/>
    </source>
</evidence>
<evidence type="ECO:0000313" key="2">
    <source>
        <dbReference type="EMBL" id="KHJ99766.1"/>
    </source>
</evidence>
<reference evidence="2 3" key="1">
    <citation type="submission" date="2014-03" db="EMBL/GenBank/DDBJ databases">
        <title>Draft genome of the hookworm Oesophagostomum dentatum.</title>
        <authorList>
            <person name="Mitreva M."/>
        </authorList>
    </citation>
    <scope>NUCLEOTIDE SEQUENCE [LARGE SCALE GENOMIC DNA]</scope>
    <source>
        <strain evidence="2 3">OD-Hann</strain>
    </source>
</reference>
<feature type="region of interest" description="Disordered" evidence="1">
    <location>
        <begin position="142"/>
        <end position="168"/>
    </location>
</feature>
<protein>
    <submittedName>
        <fullName evidence="2">Uncharacterized protein</fullName>
    </submittedName>
</protein>
<sequence>MVRTYAYNPSCQGNFFGSSSTPSLNLAHRPAQEIQLSDIEVVPIRQQTPPQERCTCPAASQPFYTPFHSPYVDPVGSIIGLRVLYHEGRLCYVPVEPQLNYLINQQFNSGPCPRHMGKRCIAAADDFTYISQNDSVKENRMGMRDHSNAPSKSYQGAFGQKKPLPRRF</sequence>
<name>A0A0B1TUG3_OESDE</name>
<dbReference type="EMBL" id="KN549205">
    <property type="protein sequence ID" value="KHJ99766.1"/>
    <property type="molecule type" value="Genomic_DNA"/>
</dbReference>
<accession>A0A0B1TUG3</accession>
<gene>
    <name evidence="2" type="ORF">OESDEN_00221</name>
</gene>
<dbReference type="AlphaFoldDB" id="A0A0B1TUG3"/>
<dbReference type="OrthoDB" id="5838615at2759"/>
<organism evidence="2 3">
    <name type="scientific">Oesophagostomum dentatum</name>
    <name type="common">Nodular worm</name>
    <dbReference type="NCBI Taxonomy" id="61180"/>
    <lineage>
        <taxon>Eukaryota</taxon>
        <taxon>Metazoa</taxon>
        <taxon>Ecdysozoa</taxon>
        <taxon>Nematoda</taxon>
        <taxon>Chromadorea</taxon>
        <taxon>Rhabditida</taxon>
        <taxon>Rhabditina</taxon>
        <taxon>Rhabditomorpha</taxon>
        <taxon>Strongyloidea</taxon>
        <taxon>Strongylidae</taxon>
        <taxon>Oesophagostomum</taxon>
    </lineage>
</organism>
<proteinExistence type="predicted"/>
<evidence type="ECO:0000256" key="1">
    <source>
        <dbReference type="SAM" id="MobiDB-lite"/>
    </source>
</evidence>
<dbReference type="Proteomes" id="UP000053660">
    <property type="component" value="Unassembled WGS sequence"/>
</dbReference>